<dbReference type="RefSeq" id="WP_210656946.1">
    <property type="nucleotide sequence ID" value="NZ_JAGKSP010000002.1"/>
</dbReference>
<dbReference type="InterPro" id="IPR051043">
    <property type="entry name" value="Sulfatase_Mod_Factor_Kinase"/>
</dbReference>
<dbReference type="InterPro" id="IPR016187">
    <property type="entry name" value="CTDL_fold"/>
</dbReference>
<organism evidence="2 3">
    <name type="scientific">Paenibacillus lignilyticus</name>
    <dbReference type="NCBI Taxonomy" id="1172615"/>
    <lineage>
        <taxon>Bacteria</taxon>
        <taxon>Bacillati</taxon>
        <taxon>Bacillota</taxon>
        <taxon>Bacilli</taxon>
        <taxon>Bacillales</taxon>
        <taxon>Paenibacillaceae</taxon>
        <taxon>Paenibacillus</taxon>
    </lineage>
</organism>
<reference evidence="2 3" key="1">
    <citation type="submission" date="2021-04" db="EMBL/GenBank/DDBJ databases">
        <title>Paenibacillus sp. DLE-14 whole genome sequence.</title>
        <authorList>
            <person name="Ham Y.J."/>
        </authorList>
    </citation>
    <scope>NUCLEOTIDE SEQUENCE [LARGE SCALE GENOMIC DNA]</scope>
    <source>
        <strain evidence="2 3">DLE-14</strain>
    </source>
</reference>
<evidence type="ECO:0000313" key="2">
    <source>
        <dbReference type="EMBL" id="MBP3962614.1"/>
    </source>
</evidence>
<gene>
    <name evidence="2" type="ORF">I8J30_07830</name>
</gene>
<name>A0ABS5C9K7_9BACL</name>
<feature type="domain" description="Sulfatase-modifying factor enzyme-like" evidence="1">
    <location>
        <begin position="6"/>
        <end position="80"/>
    </location>
</feature>
<dbReference type="EMBL" id="JAGKSP010000002">
    <property type="protein sequence ID" value="MBP3962614.1"/>
    <property type="molecule type" value="Genomic_DNA"/>
</dbReference>
<sequence>MTKLIVWEFCSEWFGSSHVNGNASGESCVNPRGPSKGISKVMKGGSYLCHRSYCNRYRVAARSSNTPDSTAGNMGFRCVRNAH</sequence>
<dbReference type="Gene3D" id="3.90.1580.10">
    <property type="entry name" value="paralog of FGE (formylglycine-generating enzyme)"/>
    <property type="match status" value="1"/>
</dbReference>
<proteinExistence type="predicted"/>
<dbReference type="Pfam" id="PF03781">
    <property type="entry name" value="FGE-sulfatase"/>
    <property type="match status" value="1"/>
</dbReference>
<dbReference type="SUPFAM" id="SSF56436">
    <property type="entry name" value="C-type lectin-like"/>
    <property type="match status" value="1"/>
</dbReference>
<accession>A0ABS5C9K7</accession>
<evidence type="ECO:0000313" key="3">
    <source>
        <dbReference type="Proteomes" id="UP000673394"/>
    </source>
</evidence>
<dbReference type="PANTHER" id="PTHR23150">
    <property type="entry name" value="SULFATASE MODIFYING FACTOR 1, 2"/>
    <property type="match status" value="1"/>
</dbReference>
<dbReference type="Proteomes" id="UP000673394">
    <property type="component" value="Unassembled WGS sequence"/>
</dbReference>
<dbReference type="InterPro" id="IPR042095">
    <property type="entry name" value="SUMF_sf"/>
</dbReference>
<dbReference type="PANTHER" id="PTHR23150:SF19">
    <property type="entry name" value="FORMYLGLYCINE-GENERATING ENZYME"/>
    <property type="match status" value="1"/>
</dbReference>
<protein>
    <submittedName>
        <fullName evidence="2">SUMF1/EgtB/PvdO family nonheme iron enzyme</fullName>
    </submittedName>
</protein>
<dbReference type="InterPro" id="IPR005532">
    <property type="entry name" value="SUMF_dom"/>
</dbReference>
<comment type="caution">
    <text evidence="2">The sequence shown here is derived from an EMBL/GenBank/DDBJ whole genome shotgun (WGS) entry which is preliminary data.</text>
</comment>
<keyword evidence="3" id="KW-1185">Reference proteome</keyword>
<evidence type="ECO:0000259" key="1">
    <source>
        <dbReference type="Pfam" id="PF03781"/>
    </source>
</evidence>